<dbReference type="AlphaFoldDB" id="D7CV07"/>
<dbReference type="HOGENOM" id="CLU_136736_0_0_0"/>
<keyword evidence="2" id="KW-1185">Reference proteome</keyword>
<dbReference type="STRING" id="649638.Trad_2731"/>
<dbReference type="OrthoDB" id="69565at2"/>
<dbReference type="EMBL" id="CP002049">
    <property type="protein sequence ID" value="ADI15834.1"/>
    <property type="molecule type" value="Genomic_DNA"/>
</dbReference>
<proteinExistence type="predicted"/>
<evidence type="ECO:0000313" key="1">
    <source>
        <dbReference type="EMBL" id="ADI15834.1"/>
    </source>
</evidence>
<dbReference type="RefSeq" id="WP_013179194.1">
    <property type="nucleotide sequence ID" value="NC_014221.1"/>
</dbReference>
<sequence length="170" mass="19603">MEHLLEYQDYVLAYRLRALVGGRTRPQTPYLSLPEYARKRLERQALAREVLKERDYREGLRRVEALTEAINFGFWHNPGESIEFLRRTIEQGGCSALESPENFIAALLTRREQAALSDAEKRLVATYYLGLLRSSASYLDAEVFTRLRGEIEPLRAQLPFFVLPEAARVA</sequence>
<organism evidence="1 2">
    <name type="scientific">Truepera radiovictrix (strain DSM 17093 / CIP 108686 / LMG 22925 / RQ-24)</name>
    <dbReference type="NCBI Taxonomy" id="649638"/>
    <lineage>
        <taxon>Bacteria</taxon>
        <taxon>Thermotogati</taxon>
        <taxon>Deinococcota</taxon>
        <taxon>Deinococci</taxon>
        <taxon>Trueperales</taxon>
        <taxon>Trueperaceae</taxon>
        <taxon>Truepera</taxon>
    </lineage>
</organism>
<protein>
    <submittedName>
        <fullName evidence="1">Uncharacterized protein</fullName>
    </submittedName>
</protein>
<accession>D7CV07</accession>
<gene>
    <name evidence="1" type="ordered locus">Trad_2731</name>
</gene>
<name>D7CV07_TRURR</name>
<reference evidence="2" key="1">
    <citation type="submission" date="2010-05" db="EMBL/GenBank/DDBJ databases">
        <title>The complete genome of Truepera radiovictris DSM 17093.</title>
        <authorList>
            <consortium name="US DOE Joint Genome Institute (JGI-PGF)"/>
            <person name="Lucas S."/>
            <person name="Copeland A."/>
            <person name="Lapidus A."/>
            <person name="Glavina del Rio T."/>
            <person name="Dalin E."/>
            <person name="Tice H."/>
            <person name="Bruce D."/>
            <person name="Goodwin L."/>
            <person name="Pitluck S."/>
            <person name="Kyrpides N."/>
            <person name="Mavromatis K."/>
            <person name="Ovchinnikova G."/>
            <person name="Munk A.C."/>
            <person name="Detter J.C."/>
            <person name="Han C."/>
            <person name="Tapia R."/>
            <person name="Land M."/>
            <person name="Hauser L."/>
            <person name="Markowitz V."/>
            <person name="Cheng J.-F."/>
            <person name="Hugenholtz P."/>
            <person name="Woyke T."/>
            <person name="Wu D."/>
            <person name="Tindall B."/>
            <person name="Pomrenke H.G."/>
            <person name="Brambilla E."/>
            <person name="Klenk H.-P."/>
            <person name="Eisen J.A."/>
        </authorList>
    </citation>
    <scope>NUCLEOTIDE SEQUENCE [LARGE SCALE GENOMIC DNA]</scope>
    <source>
        <strain evidence="2">DSM 17093 / CIP 108686 / LMG 22925 / RQ-24</strain>
    </source>
</reference>
<evidence type="ECO:0000313" key="2">
    <source>
        <dbReference type="Proteomes" id="UP000000379"/>
    </source>
</evidence>
<dbReference type="eggNOG" id="ENOG50334GN">
    <property type="taxonomic scope" value="Bacteria"/>
</dbReference>
<dbReference type="Proteomes" id="UP000000379">
    <property type="component" value="Chromosome"/>
</dbReference>
<reference evidence="1 2" key="2">
    <citation type="journal article" date="2011" name="Stand. Genomic Sci.">
        <title>Complete genome sequence of Truepera radiovictrix type strain (RQ-24).</title>
        <authorList>
            <person name="Ivanova N."/>
            <person name="Rohde C."/>
            <person name="Munk C."/>
            <person name="Nolan M."/>
            <person name="Lucas S."/>
            <person name="Del Rio T.G."/>
            <person name="Tice H."/>
            <person name="Deshpande S."/>
            <person name="Cheng J.F."/>
            <person name="Tapia R."/>
            <person name="Han C."/>
            <person name="Goodwin L."/>
            <person name="Pitluck S."/>
            <person name="Liolios K."/>
            <person name="Mavromatis K."/>
            <person name="Mikhailova N."/>
            <person name="Pati A."/>
            <person name="Chen A."/>
            <person name="Palaniappan K."/>
            <person name="Land M."/>
            <person name="Hauser L."/>
            <person name="Chang Y.J."/>
            <person name="Jeffries C.D."/>
            <person name="Brambilla E."/>
            <person name="Rohde M."/>
            <person name="Goker M."/>
            <person name="Tindall B.J."/>
            <person name="Woyke T."/>
            <person name="Bristow J."/>
            <person name="Eisen J.A."/>
            <person name="Markowitz V."/>
            <person name="Hugenholtz P."/>
            <person name="Kyrpides N.C."/>
            <person name="Klenk H.P."/>
            <person name="Lapidus A."/>
        </authorList>
    </citation>
    <scope>NUCLEOTIDE SEQUENCE [LARGE SCALE GENOMIC DNA]</scope>
    <source>
        <strain evidence="2">DSM 17093 / CIP 108686 / LMG 22925 / RQ-24</strain>
    </source>
</reference>
<dbReference type="KEGG" id="tra:Trad_2731"/>